<comment type="caution">
    <text evidence="1">The sequence shown here is derived from an EMBL/GenBank/DDBJ whole genome shotgun (WGS) entry which is preliminary data.</text>
</comment>
<evidence type="ECO:0000313" key="1">
    <source>
        <dbReference type="EMBL" id="MFD1528612.1"/>
    </source>
</evidence>
<dbReference type="InterPro" id="IPR011990">
    <property type="entry name" value="TPR-like_helical_dom_sf"/>
</dbReference>
<organism evidence="1 2">
    <name type="scientific">Pseudonocardia aurantiaca</name>
    <dbReference type="NCBI Taxonomy" id="75290"/>
    <lineage>
        <taxon>Bacteria</taxon>
        <taxon>Bacillati</taxon>
        <taxon>Actinomycetota</taxon>
        <taxon>Actinomycetes</taxon>
        <taxon>Pseudonocardiales</taxon>
        <taxon>Pseudonocardiaceae</taxon>
        <taxon>Pseudonocardia</taxon>
    </lineage>
</organism>
<evidence type="ECO:0008006" key="3">
    <source>
        <dbReference type="Google" id="ProtNLM"/>
    </source>
</evidence>
<dbReference type="Gene3D" id="1.25.40.10">
    <property type="entry name" value="Tetratricopeptide repeat domain"/>
    <property type="match status" value="2"/>
</dbReference>
<gene>
    <name evidence="1" type="ORF">ACFSCY_04085</name>
</gene>
<keyword evidence="2" id="KW-1185">Reference proteome</keyword>
<sequence length="283" mass="29952">MTEPAASPPEPLATEGAALLAAGRALDAVEVLRHAVAAGEYSAPDLLVRAYLDSGSWRAADEWLTPLVQQGHVRFAGRLGVALAELGDNERAEEMLRLAVEHGEVAAANDLAILMRDEGRLSEAVQVLAHVADTGDMQAAANIIQLHLEAGDLPAAAAAAEAYADEHRPDTIVALADVRAAQGRDDDAEGYYRRAAELGGLCAHTAYGQFLLSTRGDSARAEVEFRAAERHAEPGWAYTLGRFLLDEGRGDEARYYLQIAIDAGDTAAVAAMAELDGEDPADD</sequence>
<reference evidence="2" key="1">
    <citation type="journal article" date="2019" name="Int. J. Syst. Evol. Microbiol.">
        <title>The Global Catalogue of Microorganisms (GCM) 10K type strain sequencing project: providing services to taxonomists for standard genome sequencing and annotation.</title>
        <authorList>
            <consortium name="The Broad Institute Genomics Platform"/>
            <consortium name="The Broad Institute Genome Sequencing Center for Infectious Disease"/>
            <person name="Wu L."/>
            <person name="Ma J."/>
        </authorList>
    </citation>
    <scope>NUCLEOTIDE SEQUENCE [LARGE SCALE GENOMIC DNA]</scope>
    <source>
        <strain evidence="2">JCM 12165</strain>
    </source>
</reference>
<accession>A0ABW4FF63</accession>
<dbReference type="RefSeq" id="WP_343969758.1">
    <property type="nucleotide sequence ID" value="NZ_BAAAJG010000001.1"/>
</dbReference>
<name>A0ABW4FF63_9PSEU</name>
<proteinExistence type="predicted"/>
<dbReference type="SUPFAM" id="SSF81901">
    <property type="entry name" value="HCP-like"/>
    <property type="match status" value="1"/>
</dbReference>
<dbReference type="Proteomes" id="UP001597145">
    <property type="component" value="Unassembled WGS sequence"/>
</dbReference>
<evidence type="ECO:0000313" key="2">
    <source>
        <dbReference type="Proteomes" id="UP001597145"/>
    </source>
</evidence>
<protein>
    <recommendedName>
        <fullName evidence="3">Tetratricopeptide repeat protein</fullName>
    </recommendedName>
</protein>
<dbReference type="EMBL" id="JBHUCP010000003">
    <property type="protein sequence ID" value="MFD1528612.1"/>
    <property type="molecule type" value="Genomic_DNA"/>
</dbReference>